<dbReference type="FunFam" id="1.10.510.10:FF:000359">
    <property type="entry name" value="Mitogen-activated protein kinase 1, putative, expressed"/>
    <property type="match status" value="1"/>
</dbReference>
<comment type="similarity">
    <text evidence="1">Belongs to the protein kinase superfamily. STE Ser/Thr protein kinase family. MAP kinase kinase kinase subfamily.</text>
</comment>
<evidence type="ECO:0000259" key="15">
    <source>
        <dbReference type="PROSITE" id="PS50237"/>
    </source>
</evidence>
<dbReference type="InterPro" id="IPR050538">
    <property type="entry name" value="MAP_kinase_kinase_kinase"/>
</dbReference>
<keyword evidence="3" id="KW-0723">Serine/threonine-protein kinase</keyword>
<protein>
    <recommendedName>
        <fullName evidence="2">mitogen-activated protein kinase kinase kinase</fullName>
        <ecNumber evidence="2">2.7.11.25</ecNumber>
    </recommendedName>
</protein>
<dbReference type="InterPro" id="IPR008271">
    <property type="entry name" value="Ser/Thr_kinase_AS"/>
</dbReference>
<comment type="catalytic activity">
    <reaction evidence="9">
        <text>L-threonyl-[protein] + ATP = O-phospho-L-threonyl-[protein] + ADP + H(+)</text>
        <dbReference type="Rhea" id="RHEA:46608"/>
        <dbReference type="Rhea" id="RHEA-COMP:11060"/>
        <dbReference type="Rhea" id="RHEA-COMP:11605"/>
        <dbReference type="ChEBI" id="CHEBI:15378"/>
        <dbReference type="ChEBI" id="CHEBI:30013"/>
        <dbReference type="ChEBI" id="CHEBI:30616"/>
        <dbReference type="ChEBI" id="CHEBI:61977"/>
        <dbReference type="ChEBI" id="CHEBI:456216"/>
        <dbReference type="EC" id="2.7.11.25"/>
    </reaction>
</comment>
<dbReference type="Pfam" id="PF00240">
    <property type="entry name" value="ubiquitin"/>
    <property type="match status" value="1"/>
</dbReference>
<evidence type="ECO:0000256" key="6">
    <source>
        <dbReference type="ARBA" id="ARBA00022777"/>
    </source>
</evidence>
<dbReference type="Proteomes" id="UP000467840">
    <property type="component" value="Chromosome 7"/>
</dbReference>
<dbReference type="PANTHER" id="PTHR48016">
    <property type="entry name" value="MAP KINASE KINASE KINASE SSK2-RELATED-RELATED"/>
    <property type="match status" value="1"/>
</dbReference>
<evidence type="ECO:0000256" key="2">
    <source>
        <dbReference type="ARBA" id="ARBA00012406"/>
    </source>
</evidence>
<evidence type="ECO:0000256" key="9">
    <source>
        <dbReference type="ARBA" id="ARBA00047559"/>
    </source>
</evidence>
<dbReference type="EC" id="2.7.11.25" evidence="2"/>
<dbReference type="SMART" id="SM00220">
    <property type="entry name" value="S_TKc"/>
    <property type="match status" value="1"/>
</dbReference>
<name>A0A6A6L188_HEVBR</name>
<dbReference type="SUPFAM" id="SSF56112">
    <property type="entry name" value="Protein kinase-like (PK-like)"/>
    <property type="match status" value="1"/>
</dbReference>
<dbReference type="InterPro" id="IPR029071">
    <property type="entry name" value="Ubiquitin-like_domsf"/>
</dbReference>
<keyword evidence="4" id="KW-0808">Transferase</keyword>
<evidence type="ECO:0000256" key="7">
    <source>
        <dbReference type="ARBA" id="ARBA00022786"/>
    </source>
</evidence>
<dbReference type="EMBL" id="JAAGAX010000013">
    <property type="protein sequence ID" value="KAF2293943.1"/>
    <property type="molecule type" value="Genomic_DNA"/>
</dbReference>
<dbReference type="PRINTS" id="PR00348">
    <property type="entry name" value="UBIQUITIN"/>
</dbReference>
<reference evidence="16 17" key="1">
    <citation type="journal article" date="2020" name="Mol. Plant">
        <title>The Chromosome-Based Rubber Tree Genome Provides New Insights into Spurge Genome Evolution and Rubber Biosynthesis.</title>
        <authorList>
            <person name="Liu J."/>
            <person name="Shi C."/>
            <person name="Shi C.C."/>
            <person name="Li W."/>
            <person name="Zhang Q.J."/>
            <person name="Zhang Y."/>
            <person name="Li K."/>
            <person name="Lu H.F."/>
            <person name="Shi C."/>
            <person name="Zhu S.T."/>
            <person name="Xiao Z.Y."/>
            <person name="Nan H."/>
            <person name="Yue Y."/>
            <person name="Zhu X.G."/>
            <person name="Wu Y."/>
            <person name="Hong X.N."/>
            <person name="Fan G.Y."/>
            <person name="Tong Y."/>
            <person name="Zhang D."/>
            <person name="Mao C.L."/>
            <person name="Liu Y.L."/>
            <person name="Hao S.J."/>
            <person name="Liu W.Q."/>
            <person name="Lv M.Q."/>
            <person name="Zhang H.B."/>
            <person name="Liu Y."/>
            <person name="Hu-Tang G.R."/>
            <person name="Wang J.P."/>
            <person name="Wang J.H."/>
            <person name="Sun Y.H."/>
            <person name="Ni S.B."/>
            <person name="Chen W.B."/>
            <person name="Zhang X.C."/>
            <person name="Jiao Y.N."/>
            <person name="Eichler E.E."/>
            <person name="Li G.H."/>
            <person name="Liu X."/>
            <person name="Gao L.Z."/>
        </authorList>
    </citation>
    <scope>NUCLEOTIDE SEQUENCE [LARGE SCALE GENOMIC DNA]</scope>
    <source>
        <strain evidence="17">cv. GT1</strain>
        <tissue evidence="16">Leaf</tissue>
    </source>
</reference>
<keyword evidence="5 12" id="KW-0547">Nucleotide-binding</keyword>
<dbReference type="InterPro" id="IPR035983">
    <property type="entry name" value="Hect_E3_ubiquitin_ligase"/>
</dbReference>
<dbReference type="Gene3D" id="3.90.1750.10">
    <property type="entry name" value="Hect, E3 ligase catalytic domains"/>
    <property type="match status" value="1"/>
</dbReference>
<keyword evidence="7 11" id="KW-0833">Ubl conjugation pathway</keyword>
<accession>A0A6A6L188</accession>
<dbReference type="InterPro" id="IPR000626">
    <property type="entry name" value="Ubiquitin-like_dom"/>
</dbReference>
<feature type="domain" description="Ubiquitin-like" evidence="14">
    <location>
        <begin position="39"/>
        <end position="113"/>
    </location>
</feature>
<dbReference type="InterPro" id="IPR000569">
    <property type="entry name" value="HECT_dom"/>
</dbReference>
<dbReference type="InterPro" id="IPR011009">
    <property type="entry name" value="Kinase-like_dom_sf"/>
</dbReference>
<gene>
    <name evidence="16" type="ORF">GH714_005891</name>
</gene>
<evidence type="ECO:0000256" key="12">
    <source>
        <dbReference type="PROSITE-ProRule" id="PRU10141"/>
    </source>
</evidence>
<dbReference type="Gene3D" id="3.10.20.90">
    <property type="entry name" value="Phosphatidylinositol 3-kinase Catalytic Subunit, Chain A, domain 1"/>
    <property type="match status" value="1"/>
</dbReference>
<dbReference type="GO" id="GO:0004709">
    <property type="term" value="F:MAP kinase kinase kinase activity"/>
    <property type="evidence" value="ECO:0007669"/>
    <property type="project" value="UniProtKB-EC"/>
</dbReference>
<dbReference type="InterPro" id="IPR000719">
    <property type="entry name" value="Prot_kinase_dom"/>
</dbReference>
<organism evidence="16 17">
    <name type="scientific">Hevea brasiliensis</name>
    <name type="common">Para rubber tree</name>
    <name type="synonym">Siphonia brasiliensis</name>
    <dbReference type="NCBI Taxonomy" id="3981"/>
    <lineage>
        <taxon>Eukaryota</taxon>
        <taxon>Viridiplantae</taxon>
        <taxon>Streptophyta</taxon>
        <taxon>Embryophyta</taxon>
        <taxon>Tracheophyta</taxon>
        <taxon>Spermatophyta</taxon>
        <taxon>Magnoliopsida</taxon>
        <taxon>eudicotyledons</taxon>
        <taxon>Gunneridae</taxon>
        <taxon>Pentapetalae</taxon>
        <taxon>rosids</taxon>
        <taxon>fabids</taxon>
        <taxon>Malpighiales</taxon>
        <taxon>Euphorbiaceae</taxon>
        <taxon>Crotonoideae</taxon>
        <taxon>Micrandreae</taxon>
        <taxon>Hevea</taxon>
    </lineage>
</organism>
<dbReference type="SUPFAM" id="SSF54236">
    <property type="entry name" value="Ubiquitin-like"/>
    <property type="match status" value="1"/>
</dbReference>
<evidence type="ECO:0000256" key="4">
    <source>
        <dbReference type="ARBA" id="ARBA00022679"/>
    </source>
</evidence>
<evidence type="ECO:0000313" key="17">
    <source>
        <dbReference type="Proteomes" id="UP000467840"/>
    </source>
</evidence>
<dbReference type="SMART" id="SM00213">
    <property type="entry name" value="UBQ"/>
    <property type="match status" value="1"/>
</dbReference>
<evidence type="ECO:0000256" key="10">
    <source>
        <dbReference type="ARBA" id="ARBA00048329"/>
    </source>
</evidence>
<evidence type="ECO:0000313" key="16">
    <source>
        <dbReference type="EMBL" id="KAF2293943.1"/>
    </source>
</evidence>
<evidence type="ECO:0000259" key="13">
    <source>
        <dbReference type="PROSITE" id="PS50011"/>
    </source>
</evidence>
<dbReference type="GO" id="GO:0005737">
    <property type="term" value="C:cytoplasm"/>
    <property type="evidence" value="ECO:0007669"/>
    <property type="project" value="TreeGrafter"/>
</dbReference>
<dbReference type="PANTHER" id="PTHR48016:SF61">
    <property type="entry name" value="PROTEIN KINASE DOMAIN-CONTAINING PROTEIN"/>
    <property type="match status" value="1"/>
</dbReference>
<dbReference type="PROSITE" id="PS00107">
    <property type="entry name" value="PROTEIN_KINASE_ATP"/>
    <property type="match status" value="1"/>
</dbReference>
<dbReference type="GO" id="GO:0005524">
    <property type="term" value="F:ATP binding"/>
    <property type="evidence" value="ECO:0007669"/>
    <property type="project" value="UniProtKB-UniRule"/>
</dbReference>
<dbReference type="PROSITE" id="PS00108">
    <property type="entry name" value="PROTEIN_KINASE_ST"/>
    <property type="match status" value="1"/>
</dbReference>
<evidence type="ECO:0000256" key="3">
    <source>
        <dbReference type="ARBA" id="ARBA00022527"/>
    </source>
</evidence>
<comment type="caution">
    <text evidence="11">Lacks conserved residue(s) required for the propagation of feature annotation.</text>
</comment>
<dbReference type="SUPFAM" id="SSF56204">
    <property type="entry name" value="Hect, E3 ligase catalytic domain"/>
    <property type="match status" value="1"/>
</dbReference>
<dbReference type="Gene3D" id="1.10.510.10">
    <property type="entry name" value="Transferase(Phosphotransferase) domain 1"/>
    <property type="match status" value="1"/>
</dbReference>
<feature type="binding site" evidence="12">
    <location>
        <position position="565"/>
    </location>
    <ligand>
        <name>ATP</name>
        <dbReference type="ChEBI" id="CHEBI:30616"/>
    </ligand>
</feature>
<evidence type="ECO:0000256" key="5">
    <source>
        <dbReference type="ARBA" id="ARBA00022741"/>
    </source>
</evidence>
<dbReference type="Pfam" id="PF00632">
    <property type="entry name" value="HECT"/>
    <property type="match status" value="1"/>
</dbReference>
<dbReference type="InterPro" id="IPR017441">
    <property type="entry name" value="Protein_kinase_ATP_BS"/>
</dbReference>
<dbReference type="PROSITE" id="PS50011">
    <property type="entry name" value="PROTEIN_KINASE_DOM"/>
    <property type="match status" value="1"/>
</dbReference>
<evidence type="ECO:0000256" key="8">
    <source>
        <dbReference type="ARBA" id="ARBA00022840"/>
    </source>
</evidence>
<keyword evidence="8 12" id="KW-0067">ATP-binding</keyword>
<comment type="caution">
    <text evidence="16">The sequence shown here is derived from an EMBL/GenBank/DDBJ whole genome shotgun (WGS) entry which is preliminary data.</text>
</comment>
<keyword evidence="17" id="KW-1185">Reference proteome</keyword>
<evidence type="ECO:0000256" key="11">
    <source>
        <dbReference type="PROSITE-ProRule" id="PRU00104"/>
    </source>
</evidence>
<dbReference type="PROSITE" id="PS50237">
    <property type="entry name" value="HECT"/>
    <property type="match status" value="1"/>
</dbReference>
<dbReference type="Pfam" id="PF00069">
    <property type="entry name" value="Pkinase"/>
    <property type="match status" value="1"/>
</dbReference>
<dbReference type="GO" id="GO:0004842">
    <property type="term" value="F:ubiquitin-protein transferase activity"/>
    <property type="evidence" value="ECO:0007669"/>
    <property type="project" value="InterPro"/>
</dbReference>
<keyword evidence="6" id="KW-0418">Kinase</keyword>
<evidence type="ECO:0000256" key="1">
    <source>
        <dbReference type="ARBA" id="ARBA00006529"/>
    </source>
</evidence>
<sequence>MILYPVAKAILCTPLNVIKELVSHSFDPQQMGKVDSKPIQFFVKLMMTGGETLVIRANIYDTIESVHDQIEAKTTIPSTLQKLYYTGKRLERCQTIKECSIQNDACLQLVLRQDYVTQYSILVSRVISTCRGKLTDSIMPLRRVISVAKKDMLVLFPLPSAFVRIYTSTAGRKKKIGDTVIKFFVDLLLKDLLAEGRLDECASLLLEICKHLGSDLAENLSRDLDRSTNTSSDIIDVRNFKAFSLVLCNYIHLLVGSALKFARIIVHDTFLKLLLKMEVFLVAVENFWSVESMYCECSQYLTILKELHWMSKFDKDDEEYFWSVLRKRKRSLFKLIVKATDRSTDHLWLLENKDATYGISRMHLVTMMIPERKIHDAEFLYEMLIVWSKYLDMNLYIAFKNQQVTSPGVLQHWLLQLCRAIFNPQNSLFLACPNDPKRFYPNPDIKLEPFHLDCLNFTGKLIALALMYKVEVRVAFAHVFLMQLAGREISLEDVRNVDPYLCSWCEEVIDAEVIDSQILRNYFTGQIRRLGRNIRNWQRGKQLGRGSFGSVYEGLAADGFFFAVKELLLPDEGIVDQLEAEVTLLCQLTHPNIVKYFGTSKAESKLYVFLELVSKGSLEKVYKRFQLQDSHVSVYAKQILLGLNYLHKRSIVHRDIKCANVLVDENGSVKIADFGLAKVTELNALMQSSKGTPYWMAPEVVNRKRAGGYGLEADIWSFGCTVLEMLTKKPPYSDLEPMQVIFEIGKGHPPSLPNSLSDDSRDFIQQCLQVNPKDRPTAAKLLEHPFVNRSMLPGCSDSRLPFLTYLC</sequence>
<comment type="catalytic activity">
    <reaction evidence="10">
        <text>L-seryl-[protein] + ATP = O-phospho-L-seryl-[protein] + ADP + H(+)</text>
        <dbReference type="Rhea" id="RHEA:17989"/>
        <dbReference type="Rhea" id="RHEA-COMP:9863"/>
        <dbReference type="Rhea" id="RHEA-COMP:11604"/>
        <dbReference type="ChEBI" id="CHEBI:15378"/>
        <dbReference type="ChEBI" id="CHEBI:29999"/>
        <dbReference type="ChEBI" id="CHEBI:30616"/>
        <dbReference type="ChEBI" id="CHEBI:83421"/>
        <dbReference type="ChEBI" id="CHEBI:456216"/>
        <dbReference type="EC" id="2.7.11.25"/>
    </reaction>
</comment>
<feature type="domain" description="HECT" evidence="15">
    <location>
        <begin position="376"/>
        <end position="501"/>
    </location>
</feature>
<feature type="domain" description="Protein kinase" evidence="13">
    <location>
        <begin position="537"/>
        <end position="787"/>
    </location>
</feature>
<dbReference type="GO" id="GO:1902065">
    <property type="term" value="P:response to L-glutamate"/>
    <property type="evidence" value="ECO:0007669"/>
    <property type="project" value="UniProtKB-ARBA"/>
</dbReference>
<evidence type="ECO:0000259" key="14">
    <source>
        <dbReference type="PROSITE" id="PS50053"/>
    </source>
</evidence>
<dbReference type="PROSITE" id="PS50053">
    <property type="entry name" value="UBIQUITIN_2"/>
    <property type="match status" value="1"/>
</dbReference>
<proteinExistence type="inferred from homology"/>
<dbReference type="AlphaFoldDB" id="A0A6A6L188"/>
<dbReference type="InterPro" id="IPR019956">
    <property type="entry name" value="Ubiquitin_dom"/>
</dbReference>